<protein>
    <submittedName>
        <fullName evidence="3">Uncharacterized protein</fullName>
    </submittedName>
</protein>
<sequence length="193" mass="21218">MVKNEFTGTVLFTGPSFALIPSEDELDSVTLDAFSNDSVGEFLSRLSSLDDPIFSTAQSVRVVKQKILIETLSEPKLEDQGMASGGINKSVLGTIISFVIVLVIMFSAIGYKRKKEKEETQQKKLQWLRACRAAEEATLSESPIHFQRASNVTEDESRAKIGSVFFQAHNSSSTEESGQDDNPTDVADFTKKS</sequence>
<keyword evidence="2" id="KW-0812">Transmembrane</keyword>
<evidence type="ECO:0000256" key="1">
    <source>
        <dbReference type="SAM" id="MobiDB-lite"/>
    </source>
</evidence>
<feature type="transmembrane region" description="Helical" evidence="2">
    <location>
        <begin position="91"/>
        <end position="111"/>
    </location>
</feature>
<keyword evidence="2" id="KW-1133">Transmembrane helix</keyword>
<proteinExistence type="predicted"/>
<name>A0A7S4R3R2_9STRA</name>
<organism evidence="3">
    <name type="scientific">Ditylum brightwellii</name>
    <dbReference type="NCBI Taxonomy" id="49249"/>
    <lineage>
        <taxon>Eukaryota</taxon>
        <taxon>Sar</taxon>
        <taxon>Stramenopiles</taxon>
        <taxon>Ochrophyta</taxon>
        <taxon>Bacillariophyta</taxon>
        <taxon>Mediophyceae</taxon>
        <taxon>Lithodesmiophycidae</taxon>
        <taxon>Lithodesmiales</taxon>
        <taxon>Lithodesmiaceae</taxon>
        <taxon>Ditylum</taxon>
    </lineage>
</organism>
<dbReference type="EMBL" id="HBNS01015414">
    <property type="protein sequence ID" value="CAE4602357.1"/>
    <property type="molecule type" value="Transcribed_RNA"/>
</dbReference>
<evidence type="ECO:0000256" key="2">
    <source>
        <dbReference type="SAM" id="Phobius"/>
    </source>
</evidence>
<dbReference type="AlphaFoldDB" id="A0A7S4R3R2"/>
<reference evidence="3" key="1">
    <citation type="submission" date="2021-01" db="EMBL/GenBank/DDBJ databases">
        <authorList>
            <person name="Corre E."/>
            <person name="Pelletier E."/>
            <person name="Niang G."/>
            <person name="Scheremetjew M."/>
            <person name="Finn R."/>
            <person name="Kale V."/>
            <person name="Holt S."/>
            <person name="Cochrane G."/>
            <person name="Meng A."/>
            <person name="Brown T."/>
            <person name="Cohen L."/>
        </authorList>
    </citation>
    <scope>NUCLEOTIDE SEQUENCE</scope>
    <source>
        <strain evidence="3">GSO104</strain>
    </source>
</reference>
<feature type="region of interest" description="Disordered" evidence="1">
    <location>
        <begin position="170"/>
        <end position="193"/>
    </location>
</feature>
<evidence type="ECO:0000313" key="3">
    <source>
        <dbReference type="EMBL" id="CAE4602357.1"/>
    </source>
</evidence>
<gene>
    <name evidence="3" type="ORF">DBRI00130_LOCUS12380</name>
</gene>
<accession>A0A7S4R3R2</accession>
<keyword evidence="2" id="KW-0472">Membrane</keyword>